<dbReference type="PANTHER" id="PTHR43181:SF1">
    <property type="entry name" value="2-C-METHYL-D-ERYTHRITOL 2,4-CYCLODIPHOSPHATE SYNTHASE, CHLOROPLASTIC"/>
    <property type="match status" value="1"/>
</dbReference>
<reference evidence="4 5" key="1">
    <citation type="submission" date="2018-02" db="EMBL/GenBank/DDBJ databases">
        <title>Insights into the biology of acidophilic members of the Acidiferrobacteraceae family derived from comparative genomic analyses.</title>
        <authorList>
            <person name="Issotta F."/>
            <person name="Thyssen C."/>
            <person name="Mena C."/>
            <person name="Moya A."/>
            <person name="Bellenberg S."/>
            <person name="Sproer C."/>
            <person name="Covarrubias P.C."/>
            <person name="Sand W."/>
            <person name="Quatrini R."/>
            <person name="Vera M."/>
        </authorList>
    </citation>
    <scope>NUCLEOTIDE SEQUENCE [LARGE SCALE GENOMIC DNA]</scope>
    <source>
        <strain evidence="5">m-1</strain>
    </source>
</reference>
<evidence type="ECO:0000313" key="4">
    <source>
        <dbReference type="EMBL" id="RCN59002.1"/>
    </source>
</evidence>
<proteinExistence type="inferred from homology"/>
<evidence type="ECO:0000256" key="1">
    <source>
        <dbReference type="ARBA" id="ARBA00023229"/>
    </source>
</evidence>
<dbReference type="GO" id="GO:0008685">
    <property type="term" value="F:2-C-methyl-D-erythritol 2,4-cyclodiphosphate synthase activity"/>
    <property type="evidence" value="ECO:0007669"/>
    <property type="project" value="UniProtKB-UniRule"/>
</dbReference>
<dbReference type="UniPathway" id="UPA00056">
    <property type="reaction ID" value="UER00095"/>
</dbReference>
<feature type="binding site" evidence="2">
    <location>
        <begin position="8"/>
        <end position="10"/>
    </location>
    <ligand>
        <name>4-CDP-2-C-methyl-D-erythritol 2-phosphate</name>
        <dbReference type="ChEBI" id="CHEBI:57919"/>
    </ligand>
</feature>
<dbReference type="Proteomes" id="UP000253250">
    <property type="component" value="Unassembled WGS sequence"/>
</dbReference>
<keyword evidence="2 3" id="KW-0456">Lyase</keyword>
<feature type="binding site" evidence="2">
    <location>
        <begin position="56"/>
        <end position="58"/>
    </location>
    <ligand>
        <name>4-CDP-2-C-methyl-D-erythritol 2-phosphate</name>
        <dbReference type="ChEBI" id="CHEBI:57919"/>
    </ligand>
</feature>
<keyword evidence="2" id="KW-0479">Metal-binding</keyword>
<dbReference type="PANTHER" id="PTHR43181">
    <property type="entry name" value="2-C-METHYL-D-ERYTHRITOL 2,4-CYCLODIPHOSPHATE SYNTHASE, CHLOROPLASTIC"/>
    <property type="match status" value="1"/>
</dbReference>
<dbReference type="STRING" id="163359.A9R16_13680"/>
<dbReference type="SUPFAM" id="SSF69765">
    <property type="entry name" value="IpsF-like"/>
    <property type="match status" value="1"/>
</dbReference>
<feature type="binding site" evidence="2">
    <location>
        <position position="142"/>
    </location>
    <ligand>
        <name>4-CDP-2-C-methyl-D-erythritol 2-phosphate</name>
        <dbReference type="ChEBI" id="CHEBI:57919"/>
    </ligand>
</feature>
<dbReference type="AlphaFoldDB" id="A0A1C2G0I3"/>
<evidence type="ECO:0000256" key="2">
    <source>
        <dbReference type="HAMAP-Rule" id="MF_00107"/>
    </source>
</evidence>
<comment type="cofactor">
    <cofactor evidence="2">
        <name>a divalent metal cation</name>
        <dbReference type="ChEBI" id="CHEBI:60240"/>
    </cofactor>
    <text evidence="2">Binds 1 divalent metal cation per subunit.</text>
</comment>
<dbReference type="RefSeq" id="WP_065971072.1">
    <property type="nucleotide sequence ID" value="NZ_CP080624.1"/>
</dbReference>
<comment type="pathway">
    <text evidence="2">Isoprenoid biosynthesis; isopentenyl diphosphate biosynthesis via DXP pathway; isopentenyl diphosphate from 1-deoxy-D-xylulose 5-phosphate: step 4/6.</text>
</comment>
<feature type="binding site" evidence="2">
    <location>
        <position position="42"/>
    </location>
    <ligand>
        <name>a divalent metal cation</name>
        <dbReference type="ChEBI" id="CHEBI:60240"/>
    </ligand>
</feature>
<comment type="function">
    <text evidence="2">Involved in the biosynthesis of isopentenyl diphosphate (IPP) and dimethylallyl diphosphate (DMAPP), two major building blocks of isoprenoid compounds. Catalyzes the conversion of 4-diphosphocytidyl-2-C-methyl-D-erythritol 2-phosphate (CDP-ME2P) to 2-C-methyl-D-erythritol 2,4-cyclodiphosphate (ME-CPP) with a corresponding release of cytidine 5-monophosphate (CMP).</text>
</comment>
<organism evidence="4 5">
    <name type="scientific">Acidiferrobacter thiooxydans</name>
    <dbReference type="NCBI Taxonomy" id="163359"/>
    <lineage>
        <taxon>Bacteria</taxon>
        <taxon>Pseudomonadati</taxon>
        <taxon>Pseudomonadota</taxon>
        <taxon>Gammaproteobacteria</taxon>
        <taxon>Acidiferrobacterales</taxon>
        <taxon>Acidiferrobacteraceae</taxon>
        <taxon>Acidiferrobacter</taxon>
    </lineage>
</organism>
<comment type="similarity">
    <text evidence="2 3">Belongs to the IspF family.</text>
</comment>
<sequence length="160" mass="16747">MRIGQGFDAHGLVAGRPLILGGVTIAHPRGLAGHSDADVLTHAVTSACLGAAALGDLGRHFPAKDPRYRDCDSRMLLRAVVAMIKERGLFVVNMDATIVAEAPRLAPFVGRMAEHLAADLDVAVDCVNVKATTTEGMGYTGRAEGMSAHAVVLLDGPRKP</sequence>
<dbReference type="OrthoDB" id="9804336at2"/>
<accession>A0A1C2G0I3</accession>
<dbReference type="Gene3D" id="3.30.1330.50">
    <property type="entry name" value="2-C-methyl-D-erythritol 2,4-cyclodiphosphate synthase"/>
    <property type="match status" value="1"/>
</dbReference>
<feature type="site" description="Transition state stabilizer" evidence="2">
    <location>
        <position position="133"/>
    </location>
</feature>
<gene>
    <name evidence="2" type="primary">ispF</name>
    <name evidence="4" type="ORF">C4900_04445</name>
</gene>
<dbReference type="Pfam" id="PF02542">
    <property type="entry name" value="YgbB"/>
    <property type="match status" value="1"/>
</dbReference>
<comment type="subunit">
    <text evidence="2">Homotrimer.</text>
</comment>
<feature type="binding site" evidence="2">
    <location>
        <begin position="34"/>
        <end position="35"/>
    </location>
    <ligand>
        <name>4-CDP-2-C-methyl-D-erythritol 2-phosphate</name>
        <dbReference type="ChEBI" id="CHEBI:57919"/>
    </ligand>
</feature>
<feature type="binding site" evidence="2">
    <location>
        <position position="8"/>
    </location>
    <ligand>
        <name>a divalent metal cation</name>
        <dbReference type="ChEBI" id="CHEBI:60240"/>
    </ligand>
</feature>
<name>A0A1C2G0I3_9GAMM</name>
<evidence type="ECO:0000256" key="3">
    <source>
        <dbReference type="RuleBase" id="RU004395"/>
    </source>
</evidence>
<protein>
    <recommendedName>
        <fullName evidence="2 3">2-C-methyl-D-erythritol 2,4-cyclodiphosphate synthase</fullName>
        <shortName evidence="2">MECDP-synthase</shortName>
        <shortName evidence="2">MECPP-synthase</shortName>
        <shortName evidence="2">MECPS</shortName>
        <ecNumber evidence="2 3">4.6.1.12</ecNumber>
    </recommendedName>
</protein>
<keyword evidence="1 2" id="KW-0414">Isoprene biosynthesis</keyword>
<dbReference type="InterPro" id="IPR036571">
    <property type="entry name" value="MECDP_synthase_sf"/>
</dbReference>
<dbReference type="GO" id="GO:0046872">
    <property type="term" value="F:metal ion binding"/>
    <property type="evidence" value="ECO:0007669"/>
    <property type="project" value="UniProtKB-KW"/>
</dbReference>
<feature type="binding site" evidence="2">
    <location>
        <position position="10"/>
    </location>
    <ligand>
        <name>a divalent metal cation</name>
        <dbReference type="ChEBI" id="CHEBI:60240"/>
    </ligand>
</feature>
<keyword evidence="5" id="KW-1185">Reference proteome</keyword>
<dbReference type="EC" id="4.6.1.12" evidence="2 3"/>
<dbReference type="GO" id="GO:0016114">
    <property type="term" value="P:terpenoid biosynthetic process"/>
    <property type="evidence" value="ECO:0007669"/>
    <property type="project" value="InterPro"/>
</dbReference>
<dbReference type="CDD" id="cd00554">
    <property type="entry name" value="MECDP_synthase"/>
    <property type="match status" value="1"/>
</dbReference>
<dbReference type="HAMAP" id="MF_00107">
    <property type="entry name" value="IspF"/>
    <property type="match status" value="1"/>
</dbReference>
<dbReference type="InterPro" id="IPR003526">
    <property type="entry name" value="MECDP_synthase"/>
</dbReference>
<feature type="binding site" evidence="2">
    <location>
        <begin position="132"/>
        <end position="135"/>
    </location>
    <ligand>
        <name>4-CDP-2-C-methyl-D-erythritol 2-phosphate</name>
        <dbReference type="ChEBI" id="CHEBI:57919"/>
    </ligand>
</feature>
<dbReference type="EMBL" id="PSYR01000001">
    <property type="protein sequence ID" value="RCN59002.1"/>
    <property type="molecule type" value="Genomic_DNA"/>
</dbReference>
<comment type="caution">
    <text evidence="4">The sequence shown here is derived from an EMBL/GenBank/DDBJ whole genome shotgun (WGS) entry which is preliminary data.</text>
</comment>
<feature type="site" description="Transition state stabilizer" evidence="2">
    <location>
        <position position="34"/>
    </location>
</feature>
<comment type="caution">
    <text evidence="2">Lacks conserved residue(s) required for the propagation of feature annotation.</text>
</comment>
<evidence type="ECO:0000313" key="5">
    <source>
        <dbReference type="Proteomes" id="UP000253250"/>
    </source>
</evidence>
<dbReference type="GO" id="GO:0019288">
    <property type="term" value="P:isopentenyl diphosphate biosynthetic process, methylerythritol 4-phosphate pathway"/>
    <property type="evidence" value="ECO:0007669"/>
    <property type="project" value="UniProtKB-UniRule"/>
</dbReference>
<comment type="catalytic activity">
    <reaction evidence="2 3">
        <text>4-CDP-2-C-methyl-D-erythritol 2-phosphate = 2-C-methyl-D-erythritol 2,4-cyclic diphosphate + CMP</text>
        <dbReference type="Rhea" id="RHEA:23864"/>
        <dbReference type="ChEBI" id="CHEBI:57919"/>
        <dbReference type="ChEBI" id="CHEBI:58483"/>
        <dbReference type="ChEBI" id="CHEBI:60377"/>
        <dbReference type="EC" id="4.6.1.12"/>
    </reaction>
</comment>
<dbReference type="NCBIfam" id="TIGR00151">
    <property type="entry name" value="ispF"/>
    <property type="match status" value="1"/>
</dbReference>